<dbReference type="InterPro" id="IPR013249">
    <property type="entry name" value="RNA_pol_sigma70_r4_t2"/>
</dbReference>
<keyword evidence="4" id="KW-0804">Transcription</keyword>
<dbReference type="RefSeq" id="WP_188494667.1">
    <property type="nucleotide sequence ID" value="NZ_BMGA01000007.1"/>
</dbReference>
<dbReference type="NCBIfam" id="TIGR02937">
    <property type="entry name" value="sigma70-ECF"/>
    <property type="match status" value="1"/>
</dbReference>
<feature type="domain" description="RNA polymerase sigma factor 70 region 4 type 2" evidence="6">
    <location>
        <begin position="111"/>
        <end position="161"/>
    </location>
</feature>
<evidence type="ECO:0000313" key="7">
    <source>
        <dbReference type="EMBL" id="GGA83282.1"/>
    </source>
</evidence>
<dbReference type="InterPro" id="IPR013325">
    <property type="entry name" value="RNA_pol_sigma_r2"/>
</dbReference>
<dbReference type="PANTHER" id="PTHR43133:SF46">
    <property type="entry name" value="RNA POLYMERASE SIGMA-70 FACTOR ECF SUBFAMILY"/>
    <property type="match status" value="1"/>
</dbReference>
<dbReference type="Gene3D" id="1.10.1740.10">
    <property type="match status" value="1"/>
</dbReference>
<evidence type="ECO:0000256" key="2">
    <source>
        <dbReference type="ARBA" id="ARBA00023015"/>
    </source>
</evidence>
<feature type="domain" description="RNA polymerase sigma-70 region 2" evidence="5">
    <location>
        <begin position="23"/>
        <end position="79"/>
    </location>
</feature>
<dbReference type="PANTHER" id="PTHR43133">
    <property type="entry name" value="RNA POLYMERASE ECF-TYPE SIGMA FACTO"/>
    <property type="match status" value="1"/>
</dbReference>
<dbReference type="InterPro" id="IPR007627">
    <property type="entry name" value="RNA_pol_sigma70_r2"/>
</dbReference>
<protein>
    <submittedName>
        <fullName evidence="7">DNA-directed RNA polymerase sigma-70 factor</fullName>
    </submittedName>
</protein>
<organism evidence="7 8">
    <name type="scientific">Flavobacterium palustre</name>
    <dbReference type="NCBI Taxonomy" id="1476463"/>
    <lineage>
        <taxon>Bacteria</taxon>
        <taxon>Pseudomonadati</taxon>
        <taxon>Bacteroidota</taxon>
        <taxon>Flavobacteriia</taxon>
        <taxon>Flavobacteriales</taxon>
        <taxon>Flavobacteriaceae</taxon>
        <taxon>Flavobacterium</taxon>
    </lineage>
</organism>
<keyword evidence="8" id="KW-1185">Reference proteome</keyword>
<dbReference type="InterPro" id="IPR014284">
    <property type="entry name" value="RNA_pol_sigma-70_dom"/>
</dbReference>
<dbReference type="GO" id="GO:0000428">
    <property type="term" value="C:DNA-directed RNA polymerase complex"/>
    <property type="evidence" value="ECO:0007669"/>
    <property type="project" value="UniProtKB-KW"/>
</dbReference>
<evidence type="ECO:0000256" key="4">
    <source>
        <dbReference type="ARBA" id="ARBA00023163"/>
    </source>
</evidence>
<keyword evidence="3" id="KW-0731">Sigma factor</keyword>
<dbReference type="InterPro" id="IPR036388">
    <property type="entry name" value="WH-like_DNA-bd_sf"/>
</dbReference>
<dbReference type="Pfam" id="PF04542">
    <property type="entry name" value="Sigma70_r2"/>
    <property type="match status" value="1"/>
</dbReference>
<comment type="caution">
    <text evidence="7">The sequence shown here is derived from an EMBL/GenBank/DDBJ whole genome shotgun (WGS) entry which is preliminary data.</text>
</comment>
<keyword evidence="2" id="KW-0805">Transcription regulation</keyword>
<dbReference type="Pfam" id="PF08281">
    <property type="entry name" value="Sigma70_r4_2"/>
    <property type="match status" value="1"/>
</dbReference>
<sequence length="180" mass="21308">MSFHKDLKIFEDLYKEHFAYLSLVSFNITKDKDMAKDVVQDFFIYLWEKEEAVNFTISFKAYAARAVKNLSLQYLEKHKTVSLEDNKKNILPKMEEQVIFEKAEENKKSKIFTLVDKIPQARREIFISHIVEGHSYAEIAEMYNISVNTVKTQMKRAYAFLREFENSSTLSAILYFLFKN</sequence>
<evidence type="ECO:0000256" key="3">
    <source>
        <dbReference type="ARBA" id="ARBA00023082"/>
    </source>
</evidence>
<dbReference type="Proteomes" id="UP000658793">
    <property type="component" value="Unassembled WGS sequence"/>
</dbReference>
<name>A0ABQ1HNL8_9FLAO</name>
<dbReference type="SUPFAM" id="SSF88946">
    <property type="entry name" value="Sigma2 domain of RNA polymerase sigma factors"/>
    <property type="match status" value="1"/>
</dbReference>
<dbReference type="SUPFAM" id="SSF88659">
    <property type="entry name" value="Sigma3 and sigma4 domains of RNA polymerase sigma factors"/>
    <property type="match status" value="1"/>
</dbReference>
<evidence type="ECO:0000259" key="5">
    <source>
        <dbReference type="Pfam" id="PF04542"/>
    </source>
</evidence>
<dbReference type="Gene3D" id="1.10.10.10">
    <property type="entry name" value="Winged helix-like DNA-binding domain superfamily/Winged helix DNA-binding domain"/>
    <property type="match status" value="1"/>
</dbReference>
<dbReference type="InterPro" id="IPR013324">
    <property type="entry name" value="RNA_pol_sigma_r3/r4-like"/>
</dbReference>
<reference evidence="8" key="1">
    <citation type="journal article" date="2019" name="Int. J. Syst. Evol. Microbiol.">
        <title>The Global Catalogue of Microorganisms (GCM) 10K type strain sequencing project: providing services to taxonomists for standard genome sequencing and annotation.</title>
        <authorList>
            <consortium name="The Broad Institute Genomics Platform"/>
            <consortium name="The Broad Institute Genome Sequencing Center for Infectious Disease"/>
            <person name="Wu L."/>
            <person name="Ma J."/>
        </authorList>
    </citation>
    <scope>NUCLEOTIDE SEQUENCE [LARGE SCALE GENOMIC DNA]</scope>
    <source>
        <strain evidence="8">CGMCC 1.12811</strain>
    </source>
</reference>
<accession>A0ABQ1HNL8</accession>
<proteinExistence type="inferred from homology"/>
<dbReference type="CDD" id="cd06171">
    <property type="entry name" value="Sigma70_r4"/>
    <property type="match status" value="1"/>
</dbReference>
<dbReference type="EMBL" id="BMGA01000007">
    <property type="protein sequence ID" value="GGA83282.1"/>
    <property type="molecule type" value="Genomic_DNA"/>
</dbReference>
<evidence type="ECO:0000313" key="8">
    <source>
        <dbReference type="Proteomes" id="UP000658793"/>
    </source>
</evidence>
<gene>
    <name evidence="7" type="ORF">GCM10008015_25060</name>
</gene>
<keyword evidence="7" id="KW-0240">DNA-directed RNA polymerase</keyword>
<comment type="similarity">
    <text evidence="1">Belongs to the sigma-70 factor family. ECF subfamily.</text>
</comment>
<dbReference type="InterPro" id="IPR039425">
    <property type="entry name" value="RNA_pol_sigma-70-like"/>
</dbReference>
<evidence type="ECO:0000259" key="6">
    <source>
        <dbReference type="Pfam" id="PF08281"/>
    </source>
</evidence>
<evidence type="ECO:0000256" key="1">
    <source>
        <dbReference type="ARBA" id="ARBA00010641"/>
    </source>
</evidence>